<name>A0AAD7J8L8_9AGAR</name>
<dbReference type="Proteomes" id="UP001215280">
    <property type="component" value="Unassembled WGS sequence"/>
</dbReference>
<organism evidence="1 2">
    <name type="scientific">Mycena maculata</name>
    <dbReference type="NCBI Taxonomy" id="230809"/>
    <lineage>
        <taxon>Eukaryota</taxon>
        <taxon>Fungi</taxon>
        <taxon>Dikarya</taxon>
        <taxon>Basidiomycota</taxon>
        <taxon>Agaricomycotina</taxon>
        <taxon>Agaricomycetes</taxon>
        <taxon>Agaricomycetidae</taxon>
        <taxon>Agaricales</taxon>
        <taxon>Marasmiineae</taxon>
        <taxon>Mycenaceae</taxon>
        <taxon>Mycena</taxon>
    </lineage>
</organism>
<proteinExistence type="predicted"/>
<accession>A0AAD7J8L8</accession>
<protein>
    <submittedName>
        <fullName evidence="1">Uncharacterized protein</fullName>
    </submittedName>
</protein>
<gene>
    <name evidence="1" type="ORF">DFH07DRAFT_444786</name>
</gene>
<dbReference type="AlphaFoldDB" id="A0AAD7J8L8"/>
<dbReference type="EMBL" id="JARJLG010000052">
    <property type="protein sequence ID" value="KAJ7759369.1"/>
    <property type="molecule type" value="Genomic_DNA"/>
</dbReference>
<sequence length="157" mass="17546">MLPSCKTRVLASSSEFRRLLITANYEDYCVLPNLEQSAPLTSTSRRRRINSFQWLKCPAYWSLDPASKCRAVEHGRGSTSGIPVYGALSTEVWGFCTGASVYTGIRKFYEAIDGDDDEYLFSASTGIEGHEFTLNEIPVSSLNWLVIIPPSNRKPKI</sequence>
<reference evidence="1" key="1">
    <citation type="submission" date="2023-03" db="EMBL/GenBank/DDBJ databases">
        <title>Massive genome expansion in bonnet fungi (Mycena s.s.) driven by repeated elements and novel gene families across ecological guilds.</title>
        <authorList>
            <consortium name="Lawrence Berkeley National Laboratory"/>
            <person name="Harder C.B."/>
            <person name="Miyauchi S."/>
            <person name="Viragh M."/>
            <person name="Kuo A."/>
            <person name="Thoen E."/>
            <person name="Andreopoulos B."/>
            <person name="Lu D."/>
            <person name="Skrede I."/>
            <person name="Drula E."/>
            <person name="Henrissat B."/>
            <person name="Morin E."/>
            <person name="Kohler A."/>
            <person name="Barry K."/>
            <person name="LaButti K."/>
            <person name="Morin E."/>
            <person name="Salamov A."/>
            <person name="Lipzen A."/>
            <person name="Mereny Z."/>
            <person name="Hegedus B."/>
            <person name="Baldrian P."/>
            <person name="Stursova M."/>
            <person name="Weitz H."/>
            <person name="Taylor A."/>
            <person name="Grigoriev I.V."/>
            <person name="Nagy L.G."/>
            <person name="Martin F."/>
            <person name="Kauserud H."/>
        </authorList>
    </citation>
    <scope>NUCLEOTIDE SEQUENCE</scope>
    <source>
        <strain evidence="1">CBHHK188m</strain>
    </source>
</reference>
<keyword evidence="2" id="KW-1185">Reference proteome</keyword>
<evidence type="ECO:0000313" key="2">
    <source>
        <dbReference type="Proteomes" id="UP001215280"/>
    </source>
</evidence>
<comment type="caution">
    <text evidence="1">The sequence shown here is derived from an EMBL/GenBank/DDBJ whole genome shotgun (WGS) entry which is preliminary data.</text>
</comment>
<evidence type="ECO:0000313" key="1">
    <source>
        <dbReference type="EMBL" id="KAJ7759369.1"/>
    </source>
</evidence>